<proteinExistence type="predicted"/>
<name>A0AAQ3P7S2_VIGMU</name>
<evidence type="ECO:0000313" key="2">
    <source>
        <dbReference type="Proteomes" id="UP001374535"/>
    </source>
</evidence>
<dbReference type="Proteomes" id="UP001374535">
    <property type="component" value="Chromosome 1"/>
</dbReference>
<accession>A0AAQ3P7S2</accession>
<protein>
    <submittedName>
        <fullName evidence="1">Uncharacterized protein</fullName>
    </submittedName>
</protein>
<organism evidence="1 2">
    <name type="scientific">Vigna mungo</name>
    <name type="common">Black gram</name>
    <name type="synonym">Phaseolus mungo</name>
    <dbReference type="NCBI Taxonomy" id="3915"/>
    <lineage>
        <taxon>Eukaryota</taxon>
        <taxon>Viridiplantae</taxon>
        <taxon>Streptophyta</taxon>
        <taxon>Embryophyta</taxon>
        <taxon>Tracheophyta</taxon>
        <taxon>Spermatophyta</taxon>
        <taxon>Magnoliopsida</taxon>
        <taxon>eudicotyledons</taxon>
        <taxon>Gunneridae</taxon>
        <taxon>Pentapetalae</taxon>
        <taxon>rosids</taxon>
        <taxon>fabids</taxon>
        <taxon>Fabales</taxon>
        <taxon>Fabaceae</taxon>
        <taxon>Papilionoideae</taxon>
        <taxon>50 kb inversion clade</taxon>
        <taxon>NPAAA clade</taxon>
        <taxon>indigoferoid/millettioid clade</taxon>
        <taxon>Phaseoleae</taxon>
        <taxon>Vigna</taxon>
    </lineage>
</organism>
<reference evidence="1 2" key="1">
    <citation type="journal article" date="2023" name="Life. Sci Alliance">
        <title>Evolutionary insights into 3D genome organization and epigenetic landscape of Vigna mungo.</title>
        <authorList>
            <person name="Junaid A."/>
            <person name="Singh B."/>
            <person name="Bhatia S."/>
        </authorList>
    </citation>
    <scope>NUCLEOTIDE SEQUENCE [LARGE SCALE GENOMIC DNA]</scope>
    <source>
        <strain evidence="1">Urdbean</strain>
    </source>
</reference>
<keyword evidence="2" id="KW-1185">Reference proteome</keyword>
<sequence>MLTIHQSFNKTQSNRLTDHTTFLHAIDASNNSKHFIHNTISLSPLNTHIYVTQIALKLLPTVLEGSKTPQNDLKNIQNGHLELPKPSKQILQHVGARLIDLL</sequence>
<dbReference type="AlphaFoldDB" id="A0AAQ3P7S2"/>
<gene>
    <name evidence="1" type="ORF">V8G54_002255</name>
</gene>
<evidence type="ECO:0000313" key="1">
    <source>
        <dbReference type="EMBL" id="WVZ23711.1"/>
    </source>
</evidence>
<dbReference type="EMBL" id="CP144700">
    <property type="protein sequence ID" value="WVZ23711.1"/>
    <property type="molecule type" value="Genomic_DNA"/>
</dbReference>